<dbReference type="PANTHER" id="PTHR37309">
    <property type="entry name" value="SLR0284 PROTEIN"/>
    <property type="match status" value="1"/>
</dbReference>
<comment type="caution">
    <text evidence="2">The sequence shown here is derived from an EMBL/GenBank/DDBJ whole genome shotgun (WGS) entry which is preliminary data.</text>
</comment>
<feature type="transmembrane region" description="Helical" evidence="1">
    <location>
        <begin position="38"/>
        <end position="57"/>
    </location>
</feature>
<evidence type="ECO:0000313" key="3">
    <source>
        <dbReference type="Proteomes" id="UP000037267"/>
    </source>
</evidence>
<keyword evidence="1" id="KW-0812">Transmembrane</keyword>
<feature type="transmembrane region" description="Helical" evidence="1">
    <location>
        <begin position="69"/>
        <end position="89"/>
    </location>
</feature>
<evidence type="ECO:0000313" key="2">
    <source>
        <dbReference type="EMBL" id="KNF09805.1"/>
    </source>
</evidence>
<proteinExistence type="predicted"/>
<accession>A0A0L0WEF6</accession>
<name>A0A0L0WEF6_GOTPU</name>
<organism evidence="2 3">
    <name type="scientific">Gottschalkia purinilytica</name>
    <name type="common">Clostridium purinilyticum</name>
    <dbReference type="NCBI Taxonomy" id="1503"/>
    <lineage>
        <taxon>Bacteria</taxon>
        <taxon>Bacillati</taxon>
        <taxon>Bacillota</taxon>
        <taxon>Tissierellia</taxon>
        <taxon>Tissierellales</taxon>
        <taxon>Gottschalkiaceae</taxon>
        <taxon>Gottschalkia</taxon>
    </lineage>
</organism>
<dbReference type="RefSeq" id="WP_050354183.1">
    <property type="nucleotide sequence ID" value="NZ_LGSS01000002.1"/>
</dbReference>
<dbReference type="Proteomes" id="UP000037267">
    <property type="component" value="Unassembled WGS sequence"/>
</dbReference>
<evidence type="ECO:0008006" key="4">
    <source>
        <dbReference type="Google" id="ProtNLM"/>
    </source>
</evidence>
<dbReference type="InterPro" id="IPR007165">
    <property type="entry name" value="Phage_holin_4_2"/>
</dbReference>
<dbReference type="PANTHER" id="PTHR37309:SF1">
    <property type="entry name" value="SLR0284 PROTEIN"/>
    <property type="match status" value="1"/>
</dbReference>
<keyword evidence="3" id="KW-1185">Reference proteome</keyword>
<dbReference type="AlphaFoldDB" id="A0A0L0WEF6"/>
<dbReference type="Pfam" id="PF04020">
    <property type="entry name" value="Phage_holin_4_2"/>
    <property type="match status" value="1"/>
</dbReference>
<keyword evidence="1" id="KW-0472">Membrane</keyword>
<keyword evidence="1" id="KW-1133">Transmembrane helix</keyword>
<sequence>MADREDSRGINISAILIRLLVTAIVVAISAFLTPGFTISGIWSLILATIVITALDYLIATFTGIDATPFGRGIVGFIVAALVLYLTKFIVAGFNITLLGAIIGALVIGIVDALIPGKAAL</sequence>
<gene>
    <name evidence="2" type="ORF">CLPU_2c02570</name>
</gene>
<dbReference type="STRING" id="1503.CLPU_2c02570"/>
<dbReference type="PATRIC" id="fig|1503.3.peg.1756"/>
<protein>
    <recommendedName>
        <fullName evidence="4">Phage holin family protein</fullName>
    </recommendedName>
</protein>
<reference evidence="3" key="1">
    <citation type="submission" date="2015-07" db="EMBL/GenBank/DDBJ databases">
        <title>Draft genome sequence of the purine-degrading Gottschalkia purinilyticum DSM 1384 (formerly Clostridium purinilyticum).</title>
        <authorList>
            <person name="Poehlein A."/>
            <person name="Schiel-Bengelsdorf B."/>
            <person name="Bengelsdorf F.R."/>
            <person name="Daniel R."/>
            <person name="Duerre P."/>
        </authorList>
    </citation>
    <scope>NUCLEOTIDE SEQUENCE [LARGE SCALE GENOMIC DNA]</scope>
    <source>
        <strain evidence="3">DSM 1384</strain>
    </source>
</reference>
<dbReference type="OrthoDB" id="1701386at2"/>
<feature type="transmembrane region" description="Helical" evidence="1">
    <location>
        <begin position="12"/>
        <end position="32"/>
    </location>
</feature>
<dbReference type="EMBL" id="LGSS01000002">
    <property type="protein sequence ID" value="KNF09805.1"/>
    <property type="molecule type" value="Genomic_DNA"/>
</dbReference>
<evidence type="ECO:0000256" key="1">
    <source>
        <dbReference type="SAM" id="Phobius"/>
    </source>
</evidence>
<feature type="transmembrane region" description="Helical" evidence="1">
    <location>
        <begin position="95"/>
        <end position="114"/>
    </location>
</feature>